<evidence type="ECO:0000313" key="2">
    <source>
        <dbReference type="EMBL" id="ACP21079.1"/>
    </source>
</evidence>
<reference evidence="2 3" key="1">
    <citation type="journal article" date="2010" name="J. Bacteriol.">
        <title>The genome of the amoeba symbiont 'Candidatus Amoebophilus asiaticus' reveals common mechanisms for host cell interaction among amoeba-associated bacteria.</title>
        <authorList>
            <person name="Schmitz-Esser S."/>
            <person name="Tischler P."/>
            <person name="Arnold R."/>
            <person name="Montanaro J."/>
            <person name="Wagner M."/>
            <person name="Rattei T."/>
            <person name="Horn M."/>
        </authorList>
    </citation>
    <scope>NUCLEOTIDE SEQUENCE [LARGE SCALE GENOMIC DNA]</scope>
    <source>
        <strain evidence="2 3">5a2</strain>
    </source>
</reference>
<dbReference type="EMBL" id="CP001102">
    <property type="protein sequence ID" value="ACP21079.1"/>
    <property type="molecule type" value="Genomic_DNA"/>
</dbReference>
<dbReference type="AlphaFoldDB" id="C3L438"/>
<accession>C3L438</accession>
<organism evidence="2 3">
    <name type="scientific">Amoebophilus asiaticus (strain 5a2)</name>
    <dbReference type="NCBI Taxonomy" id="452471"/>
    <lineage>
        <taxon>Bacteria</taxon>
        <taxon>Pseudomonadati</taxon>
        <taxon>Bacteroidota</taxon>
        <taxon>Cytophagia</taxon>
        <taxon>Cytophagales</taxon>
        <taxon>Amoebophilaceae</taxon>
        <taxon>Candidatus Amoebophilus</taxon>
    </lineage>
</organism>
<proteinExistence type="predicted"/>
<keyword evidence="1" id="KW-0472">Membrane</keyword>
<dbReference type="Proteomes" id="UP000001227">
    <property type="component" value="Chromosome"/>
</dbReference>
<name>C3L438_AMOA5</name>
<sequence length="81" mass="9612">MDSGLLVCIKIRSKVLYFFYLLLTSNLGYINKRKPLPIFSRAYRKRIEISIYQIESLFLRKLHAATFVNFFIKAVLFIFIS</sequence>
<evidence type="ECO:0000256" key="1">
    <source>
        <dbReference type="SAM" id="Phobius"/>
    </source>
</evidence>
<keyword evidence="1" id="KW-0812">Transmembrane</keyword>
<evidence type="ECO:0000313" key="3">
    <source>
        <dbReference type="Proteomes" id="UP000001227"/>
    </source>
</evidence>
<dbReference type="HOGENOM" id="CLU_2566304_0_0_10"/>
<feature type="transmembrane region" description="Helical" evidence="1">
    <location>
        <begin position="62"/>
        <end position="80"/>
    </location>
</feature>
<feature type="transmembrane region" description="Helical" evidence="1">
    <location>
        <begin position="15"/>
        <end position="31"/>
    </location>
</feature>
<dbReference type="KEGG" id="aas:Aasi_1834"/>
<keyword evidence="3" id="KW-1185">Reference proteome</keyword>
<keyword evidence="1" id="KW-1133">Transmembrane helix</keyword>
<gene>
    <name evidence="2" type="ordered locus">Aasi_1834</name>
</gene>
<protein>
    <submittedName>
        <fullName evidence="2">Uncharacterized protein</fullName>
    </submittedName>
</protein>